<evidence type="ECO:0000313" key="3">
    <source>
        <dbReference type="EMBL" id="MFC5885601.1"/>
    </source>
</evidence>
<organism evidence="3 4">
    <name type="scientific">Kitasatospora aburaviensis</name>
    <dbReference type="NCBI Taxonomy" id="67265"/>
    <lineage>
        <taxon>Bacteria</taxon>
        <taxon>Bacillati</taxon>
        <taxon>Actinomycetota</taxon>
        <taxon>Actinomycetes</taxon>
        <taxon>Kitasatosporales</taxon>
        <taxon>Streptomycetaceae</taxon>
        <taxon>Kitasatospora</taxon>
    </lineage>
</organism>
<dbReference type="InterPro" id="IPR006311">
    <property type="entry name" value="TAT_signal"/>
</dbReference>
<feature type="chain" id="PRO_5046753485" evidence="1">
    <location>
        <begin position="29"/>
        <end position="125"/>
    </location>
</feature>
<sequence length="125" mass="13566">MSLSMRRSLGVAAAAAAALVATTTPALAATTTAESATINRTDCNRNDYLEIHNNGGRDTLCFANAGEVPVAIYGVNWVESGNNAVTFQFQRNLNDPRLETVTLNKWSQWGPGQASIHKIIWIKIY</sequence>
<feature type="signal peptide" evidence="1">
    <location>
        <begin position="1"/>
        <end position="28"/>
    </location>
</feature>
<dbReference type="Proteomes" id="UP001596067">
    <property type="component" value="Unassembled WGS sequence"/>
</dbReference>
<evidence type="ECO:0000256" key="1">
    <source>
        <dbReference type="SAM" id="SignalP"/>
    </source>
</evidence>
<dbReference type="InterPro" id="IPR015791">
    <property type="entry name" value="Antimic/Inh_G_crystallin-like"/>
</dbReference>
<keyword evidence="1" id="KW-0732">Signal</keyword>
<evidence type="ECO:0000313" key="4">
    <source>
        <dbReference type="Proteomes" id="UP001596067"/>
    </source>
</evidence>
<dbReference type="Pfam" id="PF09076">
    <property type="entry name" value="Crystall_2"/>
    <property type="match status" value="1"/>
</dbReference>
<accession>A0ABW1EU37</accession>
<reference evidence="4" key="1">
    <citation type="journal article" date="2019" name="Int. J. Syst. Evol. Microbiol.">
        <title>The Global Catalogue of Microorganisms (GCM) 10K type strain sequencing project: providing services to taxonomists for standard genome sequencing and annotation.</title>
        <authorList>
            <consortium name="The Broad Institute Genomics Platform"/>
            <consortium name="The Broad Institute Genome Sequencing Center for Infectious Disease"/>
            <person name="Wu L."/>
            <person name="Ma J."/>
        </authorList>
    </citation>
    <scope>NUCLEOTIDE SEQUENCE [LARGE SCALE GENOMIC DNA]</scope>
    <source>
        <strain evidence="4">CGMCC 4.1469</strain>
    </source>
</reference>
<dbReference type="EMBL" id="JBHSOD010000010">
    <property type="protein sequence ID" value="MFC5885601.1"/>
    <property type="molecule type" value="Genomic_DNA"/>
</dbReference>
<keyword evidence="4" id="KW-1185">Reference proteome</keyword>
<name>A0ABW1EU37_9ACTN</name>
<evidence type="ECO:0000259" key="2">
    <source>
        <dbReference type="Pfam" id="PF09076"/>
    </source>
</evidence>
<comment type="caution">
    <text evidence="3">The sequence shown here is derived from an EMBL/GenBank/DDBJ whole genome shotgun (WGS) entry which is preliminary data.</text>
</comment>
<gene>
    <name evidence="3" type="ORF">ACFP0N_11530</name>
</gene>
<protein>
    <submittedName>
        <fullName evidence="3">Beta/gamma crystallin domain-containing protein</fullName>
    </submittedName>
</protein>
<dbReference type="SUPFAM" id="SSF49695">
    <property type="entry name" value="gamma-Crystallin-like"/>
    <property type="match status" value="1"/>
</dbReference>
<dbReference type="PROSITE" id="PS51318">
    <property type="entry name" value="TAT"/>
    <property type="match status" value="1"/>
</dbReference>
<dbReference type="InterPro" id="IPR011024">
    <property type="entry name" value="G_crystallin-like"/>
</dbReference>
<feature type="domain" description="Streptomyces killer toxin-like beta/gamma crystallin" evidence="2">
    <location>
        <begin position="49"/>
        <end position="112"/>
    </location>
</feature>
<proteinExistence type="predicted"/>
<dbReference type="Gene3D" id="2.60.20.30">
    <property type="match status" value="1"/>
</dbReference>
<dbReference type="InterPro" id="IPR015161">
    <property type="entry name" value="Sklp_toxin_b/g_crystallin"/>
</dbReference>
<dbReference type="RefSeq" id="WP_313761763.1">
    <property type="nucleotide sequence ID" value="NZ_BAAAVH010000049.1"/>
</dbReference>